<keyword evidence="4" id="KW-0539">Nucleus</keyword>
<dbReference type="PANTHER" id="PTHR31250:SF14">
    <property type="entry name" value="IQ DOMAIN-CONTAINING PROTEIN IQM2"/>
    <property type="match status" value="1"/>
</dbReference>
<proteinExistence type="predicted"/>
<dbReference type="InterPro" id="IPR036259">
    <property type="entry name" value="MFS_trans_sf"/>
</dbReference>
<gene>
    <name evidence="5" type="ORF">TRITD_2Av1G007090</name>
</gene>
<evidence type="ECO:0000256" key="3">
    <source>
        <dbReference type="ARBA" id="ARBA00022490"/>
    </source>
</evidence>
<evidence type="ECO:0000313" key="6">
    <source>
        <dbReference type="Proteomes" id="UP000324705"/>
    </source>
</evidence>
<sequence length="248" mass="27275">MLPARPPPRSPPSQASIFATSPVVDLPAELRAAAWSGSTQALTLYRASRHTRQGAPPAAALAPAAVNAWSGAASMLPLLGAAVAGSWLGRYRTIVASFVIYITWHKGELPWRAEEAPLPCLVPGDQQLRVDVREDKQFQSLRSPMKKKGKFQHSSFLAGGATSAARKLVAQNGTLKAIWPHSGHYRPTEENFQEFKSFLNDNLVDLTDAPEETGSLQTTQVIQTTSTETEKREEPVVAREKILQRRWW</sequence>
<reference evidence="5 6" key="1">
    <citation type="submission" date="2017-09" db="EMBL/GenBank/DDBJ databases">
        <authorList>
            <consortium name="International Durum Wheat Genome Sequencing Consortium (IDWGSC)"/>
            <person name="Milanesi L."/>
        </authorList>
    </citation>
    <scope>NUCLEOTIDE SEQUENCE [LARGE SCALE GENOMIC DNA]</scope>
    <source>
        <strain evidence="6">cv. Svevo</strain>
    </source>
</reference>
<evidence type="ECO:0000256" key="1">
    <source>
        <dbReference type="ARBA" id="ARBA00004123"/>
    </source>
</evidence>
<dbReference type="Proteomes" id="UP000324705">
    <property type="component" value="Chromosome 2A"/>
</dbReference>
<name>A0A9R1R154_TRITD</name>
<dbReference type="PANTHER" id="PTHR31250">
    <property type="entry name" value="IQ DOMAIN-CONTAINING PROTEIN IQM3"/>
    <property type="match status" value="1"/>
</dbReference>
<dbReference type="EMBL" id="LT934113">
    <property type="protein sequence ID" value="VAH24773.1"/>
    <property type="molecule type" value="Genomic_DNA"/>
</dbReference>
<comment type="subcellular location">
    <subcellularLocation>
        <location evidence="2">Cytoplasm</location>
    </subcellularLocation>
    <subcellularLocation>
        <location evidence="1">Nucleus</location>
    </subcellularLocation>
</comment>
<protein>
    <submittedName>
        <fullName evidence="5">Uncharacterized protein</fullName>
    </submittedName>
</protein>
<dbReference type="AlphaFoldDB" id="A0A9R1R154"/>
<dbReference type="InterPro" id="IPR044159">
    <property type="entry name" value="IQM"/>
</dbReference>
<keyword evidence="6" id="KW-1185">Reference proteome</keyword>
<dbReference type="Gramene" id="TRITD2Av1G007090.1">
    <property type="protein sequence ID" value="TRITD2Av1G007090.1"/>
    <property type="gene ID" value="TRITD2Av1G007090"/>
</dbReference>
<dbReference type="GO" id="GO:0005634">
    <property type="term" value="C:nucleus"/>
    <property type="evidence" value="ECO:0007669"/>
    <property type="project" value="UniProtKB-SubCell"/>
</dbReference>
<evidence type="ECO:0000313" key="5">
    <source>
        <dbReference type="EMBL" id="VAH24773.1"/>
    </source>
</evidence>
<evidence type="ECO:0000256" key="2">
    <source>
        <dbReference type="ARBA" id="ARBA00004496"/>
    </source>
</evidence>
<evidence type="ECO:0000256" key="4">
    <source>
        <dbReference type="ARBA" id="ARBA00023242"/>
    </source>
</evidence>
<dbReference type="Gene3D" id="1.20.1250.20">
    <property type="entry name" value="MFS general substrate transporter like domains"/>
    <property type="match status" value="1"/>
</dbReference>
<keyword evidence="3" id="KW-0963">Cytoplasm</keyword>
<accession>A0A9R1R154</accession>
<organism evidence="5 6">
    <name type="scientific">Triticum turgidum subsp. durum</name>
    <name type="common">Durum wheat</name>
    <name type="synonym">Triticum durum</name>
    <dbReference type="NCBI Taxonomy" id="4567"/>
    <lineage>
        <taxon>Eukaryota</taxon>
        <taxon>Viridiplantae</taxon>
        <taxon>Streptophyta</taxon>
        <taxon>Embryophyta</taxon>
        <taxon>Tracheophyta</taxon>
        <taxon>Spermatophyta</taxon>
        <taxon>Magnoliopsida</taxon>
        <taxon>Liliopsida</taxon>
        <taxon>Poales</taxon>
        <taxon>Poaceae</taxon>
        <taxon>BOP clade</taxon>
        <taxon>Pooideae</taxon>
        <taxon>Triticodae</taxon>
        <taxon>Triticeae</taxon>
        <taxon>Triticinae</taxon>
        <taxon>Triticum</taxon>
    </lineage>
</organism>
<dbReference type="GO" id="GO:0005737">
    <property type="term" value="C:cytoplasm"/>
    <property type="evidence" value="ECO:0007669"/>
    <property type="project" value="UniProtKB-SubCell"/>
</dbReference>